<dbReference type="EMBL" id="JAMKFB020000006">
    <property type="protein sequence ID" value="KAL0190746.1"/>
    <property type="molecule type" value="Genomic_DNA"/>
</dbReference>
<feature type="domain" description="DUF4174" evidence="8">
    <location>
        <begin position="4"/>
        <end position="66"/>
    </location>
</feature>
<comment type="similarity">
    <text evidence="5">Belongs to the CCDC80 family.</text>
</comment>
<dbReference type="Proteomes" id="UP001529510">
    <property type="component" value="Unassembled WGS sequence"/>
</dbReference>
<keyword evidence="4" id="KW-0732">Signal</keyword>
<dbReference type="Pfam" id="PF13778">
    <property type="entry name" value="DUF4174"/>
    <property type="match status" value="1"/>
</dbReference>
<organism evidence="9 10">
    <name type="scientific">Cirrhinus mrigala</name>
    <name type="common">Mrigala</name>
    <dbReference type="NCBI Taxonomy" id="683832"/>
    <lineage>
        <taxon>Eukaryota</taxon>
        <taxon>Metazoa</taxon>
        <taxon>Chordata</taxon>
        <taxon>Craniata</taxon>
        <taxon>Vertebrata</taxon>
        <taxon>Euteleostomi</taxon>
        <taxon>Actinopterygii</taxon>
        <taxon>Neopterygii</taxon>
        <taxon>Teleostei</taxon>
        <taxon>Ostariophysi</taxon>
        <taxon>Cypriniformes</taxon>
        <taxon>Cyprinidae</taxon>
        <taxon>Labeoninae</taxon>
        <taxon>Labeonini</taxon>
        <taxon>Cirrhinus</taxon>
    </lineage>
</organism>
<comment type="caution">
    <text evidence="9">The sequence shown here is derived from an EMBL/GenBank/DDBJ whole genome shotgun (WGS) entry which is preliminary data.</text>
</comment>
<dbReference type="InterPro" id="IPR025232">
    <property type="entry name" value="DUF4174"/>
</dbReference>
<keyword evidence="2" id="KW-0964">Secreted</keyword>
<dbReference type="AlphaFoldDB" id="A0ABD0QX21"/>
<protein>
    <recommendedName>
        <fullName evidence="7">Coiled-coil domain-containing protein 80</fullName>
    </recommendedName>
</protein>
<evidence type="ECO:0000256" key="5">
    <source>
        <dbReference type="ARBA" id="ARBA00038037"/>
    </source>
</evidence>
<proteinExistence type="inferred from homology"/>
<evidence type="ECO:0000256" key="2">
    <source>
        <dbReference type="ARBA" id="ARBA00022525"/>
    </source>
</evidence>
<evidence type="ECO:0000313" key="10">
    <source>
        <dbReference type="Proteomes" id="UP001529510"/>
    </source>
</evidence>
<evidence type="ECO:0000256" key="7">
    <source>
        <dbReference type="ARBA" id="ARBA00039956"/>
    </source>
</evidence>
<evidence type="ECO:0000256" key="3">
    <source>
        <dbReference type="ARBA" id="ARBA00022530"/>
    </source>
</evidence>
<evidence type="ECO:0000256" key="1">
    <source>
        <dbReference type="ARBA" id="ARBA00004498"/>
    </source>
</evidence>
<gene>
    <name evidence="9" type="ORF">M9458_013444</name>
</gene>
<dbReference type="PANTHER" id="PTHR46792:SF2">
    <property type="entry name" value="COILED-COIL DOMAIN-CONTAINING PROTEIN 80"/>
    <property type="match status" value="1"/>
</dbReference>
<reference evidence="9 10" key="1">
    <citation type="submission" date="2024-05" db="EMBL/GenBank/DDBJ databases">
        <title>Genome sequencing and assembly of Indian major carp, Cirrhinus mrigala (Hamilton, 1822).</title>
        <authorList>
            <person name="Mohindra V."/>
            <person name="Chowdhury L.M."/>
            <person name="Lal K."/>
            <person name="Jena J.K."/>
        </authorList>
    </citation>
    <scope>NUCLEOTIDE SEQUENCE [LARGE SCALE GENOMIC DNA]</scope>
    <source>
        <strain evidence="9">CM1030</strain>
        <tissue evidence="9">Blood</tissue>
    </source>
</reference>
<comment type="subunit">
    <text evidence="6">Binds to various extracellular matrix proteins.</text>
</comment>
<evidence type="ECO:0000256" key="4">
    <source>
        <dbReference type="ARBA" id="ARBA00022729"/>
    </source>
</evidence>
<name>A0ABD0QX21_CIRMR</name>
<sequence>SASVDREDLSASLVQDIRNYFQISQEYFSMLLVGKDGNVKSWYPSPMWSMSTIYELVDSMQLRRQEMAIQQSLGMRCPDDDYSHHDGYHEGYHHGYGY</sequence>
<accession>A0ABD0QX21</accession>
<dbReference type="PANTHER" id="PTHR46792">
    <property type="entry name" value="COILED-COIL DOMAIN-CONTAINING PROTEIN 80"/>
    <property type="match status" value="1"/>
</dbReference>
<evidence type="ECO:0000256" key="6">
    <source>
        <dbReference type="ARBA" id="ARBA00038549"/>
    </source>
</evidence>
<feature type="non-terminal residue" evidence="9">
    <location>
        <position position="1"/>
    </location>
</feature>
<keyword evidence="10" id="KW-1185">Reference proteome</keyword>
<evidence type="ECO:0000313" key="9">
    <source>
        <dbReference type="EMBL" id="KAL0190746.1"/>
    </source>
</evidence>
<keyword evidence="3" id="KW-0272">Extracellular matrix</keyword>
<comment type="subcellular location">
    <subcellularLocation>
        <location evidence="1">Secreted</location>
        <location evidence="1">Extracellular space</location>
        <location evidence="1">Extracellular matrix</location>
    </subcellularLocation>
</comment>
<evidence type="ECO:0000259" key="8">
    <source>
        <dbReference type="Pfam" id="PF13778"/>
    </source>
</evidence>